<evidence type="ECO:0000313" key="6">
    <source>
        <dbReference type="Proteomes" id="UP000093629"/>
    </source>
</evidence>
<organism evidence="5 6">
    <name type="scientific">Mycobacterium asiaticum</name>
    <dbReference type="NCBI Taxonomy" id="1790"/>
    <lineage>
        <taxon>Bacteria</taxon>
        <taxon>Bacillati</taxon>
        <taxon>Actinomycetota</taxon>
        <taxon>Actinomycetes</taxon>
        <taxon>Mycobacteriales</taxon>
        <taxon>Mycobacteriaceae</taxon>
        <taxon>Mycobacterium</taxon>
    </lineage>
</organism>
<evidence type="ECO:0000256" key="2">
    <source>
        <dbReference type="PIRSR" id="PIRSR640198-2"/>
    </source>
</evidence>
<name>A0A1A3N7Q7_MYCAS</name>
<keyword evidence="6" id="KW-1185">Reference proteome</keyword>
<evidence type="ECO:0000313" key="5">
    <source>
        <dbReference type="EMBL" id="OBK17104.1"/>
    </source>
</evidence>
<feature type="binding site" evidence="2">
    <location>
        <begin position="229"/>
        <end position="236"/>
    </location>
    <ligand>
        <name>ATP</name>
        <dbReference type="ChEBI" id="CHEBI:30616"/>
    </ligand>
</feature>
<proteinExistence type="predicted"/>
<dbReference type="PROSITE" id="PS51459">
    <property type="entry name" value="FIDO"/>
    <property type="match status" value="1"/>
</dbReference>
<dbReference type="PANTHER" id="PTHR13504">
    <property type="entry name" value="FIDO DOMAIN-CONTAINING PROTEIN DDB_G0283145"/>
    <property type="match status" value="1"/>
</dbReference>
<dbReference type="AlphaFoldDB" id="A0A1A3N7Q7"/>
<evidence type="ECO:0000259" key="4">
    <source>
        <dbReference type="PROSITE" id="PS51459"/>
    </source>
</evidence>
<dbReference type="InterPro" id="IPR003812">
    <property type="entry name" value="Fido"/>
</dbReference>
<keyword evidence="2" id="KW-0547">Nucleotide-binding</keyword>
<gene>
    <name evidence="5" type="ORF">A5636_23605</name>
</gene>
<dbReference type="SUPFAM" id="SSF140931">
    <property type="entry name" value="Fic-like"/>
    <property type="match status" value="1"/>
</dbReference>
<dbReference type="Gene3D" id="1.10.3290.10">
    <property type="entry name" value="Fido-like domain"/>
    <property type="match status" value="1"/>
</dbReference>
<reference evidence="5 6" key="1">
    <citation type="submission" date="2016-06" db="EMBL/GenBank/DDBJ databases">
        <authorList>
            <person name="Kjaerup R.B."/>
            <person name="Dalgaard T.S."/>
            <person name="Juul-Madsen H.R."/>
        </authorList>
    </citation>
    <scope>NUCLEOTIDE SEQUENCE [LARGE SCALE GENOMIC DNA]</scope>
    <source>
        <strain evidence="5 6">1245139.5</strain>
    </source>
</reference>
<feature type="active site" evidence="1">
    <location>
        <position position="225"/>
    </location>
</feature>
<evidence type="ECO:0000256" key="3">
    <source>
        <dbReference type="SAM" id="MobiDB-lite"/>
    </source>
</evidence>
<evidence type="ECO:0000256" key="1">
    <source>
        <dbReference type="PIRSR" id="PIRSR640198-1"/>
    </source>
</evidence>
<dbReference type="Pfam" id="PF02661">
    <property type="entry name" value="Fic"/>
    <property type="match status" value="1"/>
</dbReference>
<dbReference type="EMBL" id="LZLQ01000055">
    <property type="protein sequence ID" value="OBK17104.1"/>
    <property type="molecule type" value="Genomic_DNA"/>
</dbReference>
<feature type="domain" description="Fido" evidence="4">
    <location>
        <begin position="139"/>
        <end position="288"/>
    </location>
</feature>
<dbReference type="InterPro" id="IPR040198">
    <property type="entry name" value="Fido_containing"/>
</dbReference>
<dbReference type="Proteomes" id="UP000093629">
    <property type="component" value="Unassembled WGS sequence"/>
</dbReference>
<dbReference type="GO" id="GO:0005524">
    <property type="term" value="F:ATP binding"/>
    <property type="evidence" value="ECO:0007669"/>
    <property type="project" value="UniProtKB-KW"/>
</dbReference>
<dbReference type="InterPro" id="IPR036597">
    <property type="entry name" value="Fido-like_dom_sf"/>
</dbReference>
<sequence length="399" mass="43576">MTPQDAWPRHTAQRRPWAQTQRGGTREDRTLSSVVVSLPPYIADLDADINTDIAVELETAMGEISRLDSVHGTDLAALSTLLLRTESVASSKIERVEASLDDYARALHGNRGNSSAVSMVAATTALDALITSVDHHGPVQTTAILRAHEALMRDDPTEGPHAGRIRTVQNWIGGSDYSPRDALYVPPPPDMVQTYMDDLIAFANRTDMPVLIQAAIAHAQFESIHPFADGNGRIGRALINTILRRRGATTCLVVPLASALVAQRDRYFGALSTYRAGDLRPLIDTFAKASRTAAAESRITAQRLAEIPDEWRNMVGPVRRNSATDKLLLLLPSKPIVSSDDVASLVNAPRSSVFAAINRLQDAGVLRPLTDRKRNQLWGASRVLDELEDLGHRIERASQ</sequence>
<keyword evidence="2" id="KW-0067">ATP-binding</keyword>
<comment type="caution">
    <text evidence="5">The sequence shown here is derived from an EMBL/GenBank/DDBJ whole genome shotgun (WGS) entry which is preliminary data.</text>
</comment>
<accession>A0A1A3N7Q7</accession>
<dbReference type="PANTHER" id="PTHR13504:SF38">
    <property type="entry name" value="FIDO DOMAIN-CONTAINING PROTEIN"/>
    <property type="match status" value="1"/>
</dbReference>
<protein>
    <submittedName>
        <fullName evidence="5">Fic protein</fullName>
    </submittedName>
</protein>
<dbReference type="OrthoDB" id="9813719at2"/>
<feature type="region of interest" description="Disordered" evidence="3">
    <location>
        <begin position="1"/>
        <end position="28"/>
    </location>
</feature>